<feature type="domain" description="HTH cro/C1-type" evidence="2">
    <location>
        <begin position="20"/>
        <end position="65"/>
    </location>
</feature>
<dbReference type="SMART" id="SM00530">
    <property type="entry name" value="HTH_XRE"/>
    <property type="match status" value="1"/>
</dbReference>
<dbReference type="SUPFAM" id="SSF47413">
    <property type="entry name" value="lambda repressor-like DNA-binding domains"/>
    <property type="match status" value="1"/>
</dbReference>
<organism evidence="3 4">
    <name type="scientific">Snodgrassella alvi</name>
    <dbReference type="NCBI Taxonomy" id="1196083"/>
    <lineage>
        <taxon>Bacteria</taxon>
        <taxon>Pseudomonadati</taxon>
        <taxon>Pseudomonadota</taxon>
        <taxon>Betaproteobacteria</taxon>
        <taxon>Neisseriales</taxon>
        <taxon>Neisseriaceae</taxon>
        <taxon>Snodgrassella</taxon>
    </lineage>
</organism>
<dbReference type="InterPro" id="IPR001387">
    <property type="entry name" value="Cro/C1-type_HTH"/>
</dbReference>
<sequence>MSMHNPCHAGEVLKEYLGDISISTAAKHLGVTRAALSRIINGKAGISADMAVRLSILLGTTPQLWLNMQVNYELWKASQNSHIDVIPLNTALPV</sequence>
<dbReference type="Pfam" id="PF01381">
    <property type="entry name" value="HTH_3"/>
    <property type="match status" value="1"/>
</dbReference>
<evidence type="ECO:0000313" key="4">
    <source>
        <dbReference type="Proteomes" id="UP000229434"/>
    </source>
</evidence>
<dbReference type="NCBIfam" id="TIGR02607">
    <property type="entry name" value="antidote_HigA"/>
    <property type="match status" value="1"/>
</dbReference>
<dbReference type="Proteomes" id="UP000229434">
    <property type="component" value="Unassembled WGS sequence"/>
</dbReference>
<dbReference type="CDD" id="cd00093">
    <property type="entry name" value="HTH_XRE"/>
    <property type="match status" value="1"/>
</dbReference>
<dbReference type="PANTHER" id="PTHR36924:SF1">
    <property type="entry name" value="ANTITOXIN HIGA-1"/>
    <property type="match status" value="1"/>
</dbReference>
<dbReference type="GO" id="GO:0003677">
    <property type="term" value="F:DNA binding"/>
    <property type="evidence" value="ECO:0007669"/>
    <property type="project" value="UniProtKB-KW"/>
</dbReference>
<keyword evidence="1" id="KW-0238">DNA-binding</keyword>
<dbReference type="PANTHER" id="PTHR36924">
    <property type="entry name" value="ANTITOXIN HIGA-1"/>
    <property type="match status" value="1"/>
</dbReference>
<name>A0A2N9XWJ6_9NEIS</name>
<gene>
    <name evidence="3" type="ORF">BHC49_09020</name>
</gene>
<protein>
    <submittedName>
        <fullName evidence="3">Addiction module antidote protein, HigA family</fullName>
    </submittedName>
</protein>
<dbReference type="InterPro" id="IPR013430">
    <property type="entry name" value="Toxin_antidote_HigA"/>
</dbReference>
<dbReference type="EMBL" id="MEIS01000117">
    <property type="protein sequence ID" value="PIT54079.1"/>
    <property type="molecule type" value="Genomic_DNA"/>
</dbReference>
<dbReference type="RefSeq" id="WP_100137822.1">
    <property type="nucleotide sequence ID" value="NZ_MEIS01000117.1"/>
</dbReference>
<proteinExistence type="predicted"/>
<accession>A0A2N9XWJ6</accession>
<dbReference type="Gene3D" id="1.10.260.40">
    <property type="entry name" value="lambda repressor-like DNA-binding domains"/>
    <property type="match status" value="1"/>
</dbReference>
<evidence type="ECO:0000313" key="3">
    <source>
        <dbReference type="EMBL" id="PIT54079.1"/>
    </source>
</evidence>
<dbReference type="AlphaFoldDB" id="A0A2N9XWJ6"/>
<evidence type="ECO:0000256" key="1">
    <source>
        <dbReference type="ARBA" id="ARBA00023125"/>
    </source>
</evidence>
<reference evidence="3 4" key="1">
    <citation type="journal article" date="2017" name="MBio">
        <title>Type VI secretion-mediated competition in the bee gut microbiome.</title>
        <authorList>
            <person name="Steele M.I."/>
            <person name="Kwong W.K."/>
            <person name="Powell J.E."/>
            <person name="Whiteley M."/>
            <person name="Moran N.A."/>
        </authorList>
    </citation>
    <scope>NUCLEOTIDE SEQUENCE [LARGE SCALE GENOMIC DNA]</scope>
    <source>
        <strain evidence="3 4">Nev3CBA3</strain>
    </source>
</reference>
<evidence type="ECO:0000259" key="2">
    <source>
        <dbReference type="PROSITE" id="PS50943"/>
    </source>
</evidence>
<dbReference type="PROSITE" id="PS50943">
    <property type="entry name" value="HTH_CROC1"/>
    <property type="match status" value="1"/>
</dbReference>
<dbReference type="InterPro" id="IPR010982">
    <property type="entry name" value="Lambda_DNA-bd_dom_sf"/>
</dbReference>
<comment type="caution">
    <text evidence="3">The sequence shown here is derived from an EMBL/GenBank/DDBJ whole genome shotgun (WGS) entry which is preliminary data.</text>
</comment>